<keyword evidence="3" id="KW-1185">Reference proteome</keyword>
<feature type="chain" id="PRO_5046249659" evidence="1">
    <location>
        <begin position="23"/>
        <end position="136"/>
    </location>
</feature>
<comment type="caution">
    <text evidence="2">The sequence shown here is derived from an EMBL/GenBank/DDBJ whole genome shotgun (WGS) entry which is preliminary data.</text>
</comment>
<dbReference type="RefSeq" id="WP_127028507.1">
    <property type="nucleotide sequence ID" value="NZ_RYFG02000107.1"/>
</dbReference>
<keyword evidence="1" id="KW-0732">Signal</keyword>
<dbReference type="EMBL" id="RYFG02000107">
    <property type="protein sequence ID" value="TRW92717.1"/>
    <property type="molecule type" value="Genomic_DNA"/>
</dbReference>
<feature type="signal peptide" evidence="1">
    <location>
        <begin position="1"/>
        <end position="22"/>
    </location>
</feature>
<organism evidence="2 3">
    <name type="scientific">Candidatus Methylobacter oryzae</name>
    <dbReference type="NCBI Taxonomy" id="2497749"/>
    <lineage>
        <taxon>Bacteria</taxon>
        <taxon>Pseudomonadati</taxon>
        <taxon>Pseudomonadota</taxon>
        <taxon>Gammaproteobacteria</taxon>
        <taxon>Methylococcales</taxon>
        <taxon>Methylococcaceae</taxon>
        <taxon>Methylobacter</taxon>
    </lineage>
</organism>
<sequence length="136" mass="14545">MFKVNLSTLLLAVAISFQAVYADDEINSALQKTQDCLRNQNCDAAKTDAGRAAEQKTLEIVGGNAANLQELYDISADIMPMLVQQAGGDSAAMQAILMKAQTDPESFLNSLSPEIQSKIKNIANAVEKSKASGQRP</sequence>
<name>A0ABY3C9I6_9GAMM</name>
<gene>
    <name evidence="2" type="ORF">EKO24_014930</name>
</gene>
<reference evidence="2 3" key="1">
    <citation type="journal article" date="2019" name="Antonie Van Leeuwenhoek">
        <title>Description of 'Ca. Methylobacter oryzae' KRF1, a novel species from the environmentally important Methylobacter clade 2.</title>
        <authorList>
            <person name="Khatri K."/>
            <person name="Mohite J.A."/>
            <person name="Pandit P.S."/>
            <person name="Bahulikar R."/>
            <person name="Rahalkar M.C."/>
        </authorList>
    </citation>
    <scope>NUCLEOTIDE SEQUENCE [LARGE SCALE GENOMIC DNA]</scope>
    <source>
        <strain evidence="2 3">KRF1</strain>
    </source>
</reference>
<protein>
    <submittedName>
        <fullName evidence="2">Uncharacterized protein</fullName>
    </submittedName>
</protein>
<evidence type="ECO:0000313" key="3">
    <source>
        <dbReference type="Proteomes" id="UP000733744"/>
    </source>
</evidence>
<dbReference type="Proteomes" id="UP000733744">
    <property type="component" value="Unassembled WGS sequence"/>
</dbReference>
<proteinExistence type="predicted"/>
<accession>A0ABY3C9I6</accession>
<evidence type="ECO:0000256" key="1">
    <source>
        <dbReference type="SAM" id="SignalP"/>
    </source>
</evidence>
<evidence type="ECO:0000313" key="2">
    <source>
        <dbReference type="EMBL" id="TRW92717.1"/>
    </source>
</evidence>